<dbReference type="InterPro" id="IPR014144">
    <property type="entry name" value="LigD_PE_domain"/>
</dbReference>
<dbReference type="Gene3D" id="2.40.50.140">
    <property type="entry name" value="Nucleic acid-binding proteins"/>
    <property type="match status" value="1"/>
</dbReference>
<dbReference type="CDD" id="cd07906">
    <property type="entry name" value="Adenylation_DNA_ligase_LigD_LigC"/>
    <property type="match status" value="1"/>
</dbReference>
<keyword evidence="3 7" id="KW-0436">Ligase</keyword>
<organism evidence="7 8">
    <name type="scientific">Pseudofrankia inefficax (strain DSM 45817 / CECT 9037 / DDB 130130 / EuI1c)</name>
    <name type="common">Frankia inefficax</name>
    <dbReference type="NCBI Taxonomy" id="298654"/>
    <lineage>
        <taxon>Bacteria</taxon>
        <taxon>Bacillati</taxon>
        <taxon>Actinomycetota</taxon>
        <taxon>Actinomycetes</taxon>
        <taxon>Frankiales</taxon>
        <taxon>Frankiaceae</taxon>
        <taxon>Pseudofrankia</taxon>
    </lineage>
</organism>
<dbReference type="Proteomes" id="UP000002484">
    <property type="component" value="Chromosome"/>
</dbReference>
<dbReference type="Pfam" id="PF13298">
    <property type="entry name" value="LigD_N"/>
    <property type="match status" value="1"/>
</dbReference>
<evidence type="ECO:0000256" key="4">
    <source>
        <dbReference type="ARBA" id="ARBA00034003"/>
    </source>
</evidence>
<dbReference type="HOGENOM" id="CLU_008325_2_0_11"/>
<dbReference type="GO" id="GO:0005524">
    <property type="term" value="F:ATP binding"/>
    <property type="evidence" value="ECO:0007669"/>
    <property type="project" value="InterPro"/>
</dbReference>
<accession>E3IZG5</accession>
<dbReference type="InterPro" id="IPR014146">
    <property type="entry name" value="LigD_ligase_dom"/>
</dbReference>
<reference evidence="7 8" key="1">
    <citation type="submission" date="2010-10" db="EMBL/GenBank/DDBJ databases">
        <title>Complete sequence of Frankia sp. EuI1c.</title>
        <authorList>
            <consortium name="US DOE Joint Genome Institute"/>
            <person name="Lucas S."/>
            <person name="Copeland A."/>
            <person name="Lapidus A."/>
            <person name="Cheng J.-F."/>
            <person name="Bruce D."/>
            <person name="Goodwin L."/>
            <person name="Pitluck S."/>
            <person name="Chertkov O."/>
            <person name="Detter J.C."/>
            <person name="Han C."/>
            <person name="Tapia R."/>
            <person name="Land M."/>
            <person name="Hauser L."/>
            <person name="Jeffries C."/>
            <person name="Kyrpides N."/>
            <person name="Ivanova N."/>
            <person name="Mikhailova N."/>
            <person name="Beauchemin N."/>
            <person name="Sen A."/>
            <person name="Sur S.A."/>
            <person name="Gtari M."/>
            <person name="Wall L."/>
            <person name="Tisa L."/>
            <person name="Woyke T."/>
        </authorList>
    </citation>
    <scope>NUCLEOTIDE SEQUENCE [LARGE SCALE GENOMIC DNA]</scope>
    <source>
        <strain evidence="8">DSM 45817 / CECT 9037 / EuI1c</strain>
    </source>
</reference>
<gene>
    <name evidence="7" type="ordered locus">FraEuI1c_4744</name>
</gene>
<dbReference type="AlphaFoldDB" id="E3IZG5"/>
<proteinExistence type="inferred from homology"/>
<evidence type="ECO:0000259" key="6">
    <source>
        <dbReference type="PROSITE" id="PS50160"/>
    </source>
</evidence>
<dbReference type="eggNOG" id="COG1793">
    <property type="taxonomic scope" value="Bacteria"/>
</dbReference>
<name>E3IZG5_PSEI1</name>
<dbReference type="Pfam" id="PF01068">
    <property type="entry name" value="DNA_ligase_A_M"/>
    <property type="match status" value="1"/>
</dbReference>
<feature type="compositionally biased region" description="Low complexity" evidence="5">
    <location>
        <begin position="40"/>
        <end position="52"/>
    </location>
</feature>
<dbReference type="InterPro" id="IPR012310">
    <property type="entry name" value="DNA_ligase_ATP-dep_cent"/>
</dbReference>
<dbReference type="Gene3D" id="3.30.1490.70">
    <property type="match status" value="1"/>
</dbReference>
<dbReference type="PANTHER" id="PTHR45674">
    <property type="entry name" value="DNA LIGASE 1/3 FAMILY MEMBER"/>
    <property type="match status" value="1"/>
</dbReference>
<evidence type="ECO:0000313" key="8">
    <source>
        <dbReference type="Proteomes" id="UP000002484"/>
    </source>
</evidence>
<feature type="region of interest" description="Disordered" evidence="5">
    <location>
        <begin position="185"/>
        <end position="205"/>
    </location>
</feature>
<dbReference type="EC" id="6.5.1.1" evidence="2"/>
<dbReference type="InterPro" id="IPR012340">
    <property type="entry name" value="NA-bd_OB-fold"/>
</dbReference>
<dbReference type="Pfam" id="PF04679">
    <property type="entry name" value="DNA_ligase_A_C"/>
    <property type="match status" value="1"/>
</dbReference>
<dbReference type="InterPro" id="IPR016059">
    <property type="entry name" value="DNA_ligase_ATP-dep_CS"/>
</dbReference>
<feature type="compositionally biased region" description="Basic and acidic residues" evidence="5">
    <location>
        <begin position="10"/>
        <end position="20"/>
    </location>
</feature>
<keyword evidence="8" id="KW-1185">Reference proteome</keyword>
<evidence type="ECO:0000256" key="3">
    <source>
        <dbReference type="ARBA" id="ARBA00022598"/>
    </source>
</evidence>
<feature type="region of interest" description="Disordered" evidence="5">
    <location>
        <begin position="1"/>
        <end position="71"/>
    </location>
</feature>
<dbReference type="SUPFAM" id="SSF50249">
    <property type="entry name" value="Nucleic acid-binding proteins"/>
    <property type="match status" value="1"/>
</dbReference>
<evidence type="ECO:0000256" key="1">
    <source>
        <dbReference type="ARBA" id="ARBA00007572"/>
    </source>
</evidence>
<dbReference type="GO" id="GO:0003910">
    <property type="term" value="F:DNA ligase (ATP) activity"/>
    <property type="evidence" value="ECO:0007669"/>
    <property type="project" value="UniProtKB-EC"/>
</dbReference>
<feature type="domain" description="ATP-dependent DNA ligase family profile" evidence="6">
    <location>
        <begin position="338"/>
        <end position="453"/>
    </location>
</feature>
<dbReference type="STRING" id="298654.FraEuI1c_4744"/>
<dbReference type="FunCoup" id="E3IZG5">
    <property type="interactions" value="1"/>
</dbReference>
<dbReference type="SUPFAM" id="SSF56091">
    <property type="entry name" value="DNA ligase/mRNA capping enzyme, catalytic domain"/>
    <property type="match status" value="1"/>
</dbReference>
<protein>
    <recommendedName>
        <fullName evidence="2">DNA ligase (ATP)</fullName>
        <ecNumber evidence="2">6.5.1.1</ecNumber>
    </recommendedName>
</protein>
<dbReference type="GO" id="GO:0006310">
    <property type="term" value="P:DNA recombination"/>
    <property type="evidence" value="ECO:0007669"/>
    <property type="project" value="InterPro"/>
</dbReference>
<evidence type="ECO:0000256" key="2">
    <source>
        <dbReference type="ARBA" id="ARBA00012727"/>
    </source>
</evidence>
<dbReference type="KEGG" id="fri:FraEuI1c_4744"/>
<evidence type="ECO:0000313" key="7">
    <source>
        <dbReference type="EMBL" id="ADP82735.1"/>
    </source>
</evidence>
<sequence length="558" mass="60189">MSGDAPRGLDAYRGKRDAARTPEPVPEADPARHPRPDPAAPSDPAASGPAAAVDSQEAGPVDHTGDDQAGRGDTFVIQEHHARALHWDFRLERDGVLVSWAVPRGLPVDRTANHLARQTEDHPLEYAEFAGEIPKGEYGGGTVTIWDRGGYELESWTADKIKVTLHGSRVQGRYVLFRAGGGRTTARQTTARQTTARQTTARQTGARAYGPDDWMVRRLDPPDDPTREPMPTTLAPMRAVASRELPAGPDWAYEVKWDGMRVLAFVDGGRVRARSRTGRDVTAAFPELRAVGLALGSTQAVLDGEIVAFGPDGTPDFGRLAHRMHVADAAAARRLAGRIPVSYLVFDLLFLDGHPTTARSYDERRALLARLPGLTLSETLAGDGPDVLRASAEAGLEGVIAKRRSAAYLPGRRGSDWVKVKNTRTQSVVIGGWEPGAGKRADRVGSLLVGVAERPGLGEAPPGAPRFRYAGHVGTGFSDATLDLLGRLLAPLRRDEPPFADVPDAHVRAAVWVRPELVAEVAYAHWTADNRLRHPSFKGLRDDLAPAETVVDGDTEPT</sequence>
<dbReference type="PANTHER" id="PTHR45674:SF4">
    <property type="entry name" value="DNA LIGASE 1"/>
    <property type="match status" value="1"/>
</dbReference>
<dbReference type="CDD" id="cd07971">
    <property type="entry name" value="OBF_DNA_ligase_LigD"/>
    <property type="match status" value="1"/>
</dbReference>
<dbReference type="InParanoid" id="E3IZG5"/>
<dbReference type="InterPro" id="IPR012309">
    <property type="entry name" value="DNA_ligase_ATP-dep_C"/>
</dbReference>
<dbReference type="GO" id="GO:0006281">
    <property type="term" value="P:DNA repair"/>
    <property type="evidence" value="ECO:0007669"/>
    <property type="project" value="InterPro"/>
</dbReference>
<dbReference type="PROSITE" id="PS00697">
    <property type="entry name" value="DNA_LIGASE_A1"/>
    <property type="match status" value="1"/>
</dbReference>
<dbReference type="PROSITE" id="PS50160">
    <property type="entry name" value="DNA_LIGASE_A3"/>
    <property type="match status" value="1"/>
</dbReference>
<evidence type="ECO:0000256" key="5">
    <source>
        <dbReference type="SAM" id="MobiDB-lite"/>
    </source>
</evidence>
<comment type="similarity">
    <text evidence="1">Belongs to the ATP-dependent DNA ligase family.</text>
</comment>
<comment type="catalytic activity">
    <reaction evidence="4">
        <text>ATP + (deoxyribonucleotide)n-3'-hydroxyl + 5'-phospho-(deoxyribonucleotide)m = (deoxyribonucleotide)n+m + AMP + diphosphate.</text>
        <dbReference type="EC" id="6.5.1.1"/>
    </reaction>
</comment>
<dbReference type="EMBL" id="CP002299">
    <property type="protein sequence ID" value="ADP82735.1"/>
    <property type="molecule type" value="Genomic_DNA"/>
</dbReference>
<dbReference type="Gene3D" id="3.30.470.30">
    <property type="entry name" value="DNA ligase/mRNA capping enzyme"/>
    <property type="match status" value="1"/>
</dbReference>
<dbReference type="NCBIfam" id="TIGR02779">
    <property type="entry name" value="NHEJ_ligase_lig"/>
    <property type="match status" value="1"/>
</dbReference>
<dbReference type="InterPro" id="IPR050191">
    <property type="entry name" value="ATP-dep_DNA_ligase"/>
</dbReference>